<dbReference type="InterPro" id="IPR013785">
    <property type="entry name" value="Aldolase_TIM"/>
</dbReference>
<gene>
    <name evidence="7" type="primary">leuA_2</name>
    <name evidence="7" type="ORF">SAMEA3545359_02396</name>
</gene>
<evidence type="ECO:0000256" key="4">
    <source>
        <dbReference type="ARBA" id="ARBA00023211"/>
    </source>
</evidence>
<dbReference type="PANTHER" id="PTHR10277:SF9">
    <property type="entry name" value="2-ISOPROPYLMALATE SYNTHASE 1, CHLOROPLASTIC-RELATED"/>
    <property type="match status" value="1"/>
</dbReference>
<dbReference type="InterPro" id="IPR050073">
    <property type="entry name" value="2-IPM_HCS-like"/>
</dbReference>
<keyword evidence="2" id="KW-0028">Amino-acid biosynthesis</keyword>
<dbReference type="SUPFAM" id="SSF51569">
    <property type="entry name" value="Aldolase"/>
    <property type="match status" value="1"/>
</dbReference>
<dbReference type="PANTHER" id="PTHR10277">
    <property type="entry name" value="HOMOCITRATE SYNTHASE-RELATED"/>
    <property type="match status" value="1"/>
</dbReference>
<feature type="domain" description="Pyruvate carboxyltransferase" evidence="6">
    <location>
        <begin position="4"/>
        <end position="262"/>
    </location>
</feature>
<dbReference type="Pfam" id="PF00682">
    <property type="entry name" value="HMGL-like"/>
    <property type="match status" value="1"/>
</dbReference>
<dbReference type="InterPro" id="IPR013709">
    <property type="entry name" value="2-isopropylmalate_synth_dimer"/>
</dbReference>
<evidence type="ECO:0000313" key="7">
    <source>
        <dbReference type="EMBL" id="SCJ86813.1"/>
    </source>
</evidence>
<dbReference type="AlphaFoldDB" id="A0A1C6JXT8"/>
<accession>A0A1C6JXT8</accession>
<dbReference type="GO" id="GO:0009098">
    <property type="term" value="P:L-leucine biosynthetic process"/>
    <property type="evidence" value="ECO:0007669"/>
    <property type="project" value="InterPro"/>
</dbReference>
<keyword evidence="3 7" id="KW-0808">Transferase</keyword>
<evidence type="ECO:0000256" key="5">
    <source>
        <dbReference type="ARBA" id="ARBA00023304"/>
    </source>
</evidence>
<sequence length="469" mass="49783">MRNIILADMTLKTARQGSAAQLSFKEKIEIAKLLDRVGAPVIEVSAIDDPQVDALLIKSIANLAAQAVVSVPVAHSEAGVDSAWEAVRGAKRPRLQVAVPVSPVQMEYSCHKKPAAVLEMIDMLVRRCRTLCGEVEFLAEDATRAEQDFLYRAVDAAIAAGATVVSLADTAGTMLPSEFGHFIGAVKEAVPACGQVSLGAACGDELGMAVACAVSAIRAGADEIKVSCCTADCPGMGAMSQIIRARGDACSVYTDIRVTELQRTIDQIRWMAETERSRRSPFDHGVGKAQQGGALSAHDDLAAVAGAVQKLGYDLSEDDMAKVYEAFCHIAAKKEVSLPELEVIVATNALQVPPTYKLRSYVINAGNVIAASAQIELEKDGRIMPGICVGDGPIDAAFLTIEQIIGHHYELDDFQIQAVTEGREAMGAALVRLRAGGKLYAGQGISTDVIGASIHAYMNALNKIVYEEM</sequence>
<dbReference type="SUPFAM" id="SSF110921">
    <property type="entry name" value="2-isopropylmalate synthase LeuA, allosteric (dimerisation) domain"/>
    <property type="match status" value="1"/>
</dbReference>
<evidence type="ECO:0000256" key="3">
    <source>
        <dbReference type="ARBA" id="ARBA00022679"/>
    </source>
</evidence>
<dbReference type="Gene3D" id="3.30.160.270">
    <property type="match status" value="1"/>
</dbReference>
<protein>
    <recommendedName>
        <fullName evidence="1">2-isopropylmalate synthase</fullName>
    </recommendedName>
</protein>
<dbReference type="Gene3D" id="3.20.20.70">
    <property type="entry name" value="Aldolase class I"/>
    <property type="match status" value="1"/>
</dbReference>
<proteinExistence type="predicted"/>
<evidence type="ECO:0000259" key="6">
    <source>
        <dbReference type="PROSITE" id="PS50991"/>
    </source>
</evidence>
<dbReference type="InterPro" id="IPR036230">
    <property type="entry name" value="LeuA_allosteric_dom_sf"/>
</dbReference>
<dbReference type="GO" id="GO:0003852">
    <property type="term" value="F:2-isopropylmalate synthase activity"/>
    <property type="evidence" value="ECO:0007669"/>
    <property type="project" value="InterPro"/>
</dbReference>
<dbReference type="SMART" id="SM00917">
    <property type="entry name" value="LeuA_dimer"/>
    <property type="match status" value="1"/>
</dbReference>
<organism evidence="7">
    <name type="scientific">uncultured Anaerotruncus sp</name>
    <dbReference type="NCBI Taxonomy" id="905011"/>
    <lineage>
        <taxon>Bacteria</taxon>
        <taxon>Bacillati</taxon>
        <taxon>Bacillota</taxon>
        <taxon>Clostridia</taxon>
        <taxon>Eubacteriales</taxon>
        <taxon>Oscillospiraceae</taxon>
        <taxon>Anaerotruncus</taxon>
        <taxon>environmental samples</taxon>
    </lineage>
</organism>
<keyword evidence="7" id="KW-0012">Acyltransferase</keyword>
<keyword evidence="5" id="KW-0100">Branched-chain amino acid biosynthesis</keyword>
<reference evidence="7" key="1">
    <citation type="submission" date="2015-09" db="EMBL/GenBank/DDBJ databases">
        <authorList>
            <consortium name="Pathogen Informatics"/>
        </authorList>
    </citation>
    <scope>NUCLEOTIDE SEQUENCE</scope>
    <source>
        <strain evidence="7">2789STDY5834896</strain>
    </source>
</reference>
<dbReference type="EMBL" id="FMHG01000002">
    <property type="protein sequence ID" value="SCJ86813.1"/>
    <property type="molecule type" value="Genomic_DNA"/>
</dbReference>
<dbReference type="Pfam" id="PF08502">
    <property type="entry name" value="LeuA_dimer"/>
    <property type="match status" value="1"/>
</dbReference>
<keyword evidence="4" id="KW-0464">Manganese</keyword>
<dbReference type="PROSITE" id="PS50991">
    <property type="entry name" value="PYR_CT"/>
    <property type="match status" value="1"/>
</dbReference>
<evidence type="ECO:0000256" key="1">
    <source>
        <dbReference type="ARBA" id="ARBA00018198"/>
    </source>
</evidence>
<dbReference type="InterPro" id="IPR000891">
    <property type="entry name" value="PYR_CT"/>
</dbReference>
<name>A0A1C6JXT8_9FIRM</name>
<evidence type="ECO:0000256" key="2">
    <source>
        <dbReference type="ARBA" id="ARBA00022605"/>
    </source>
</evidence>